<feature type="compositionally biased region" description="Gly residues" evidence="1">
    <location>
        <begin position="123"/>
        <end position="135"/>
    </location>
</feature>
<feature type="region of interest" description="Disordered" evidence="1">
    <location>
        <begin position="67"/>
        <end position="142"/>
    </location>
</feature>
<dbReference type="Proteomes" id="UP001317259">
    <property type="component" value="Unassembled WGS sequence"/>
</dbReference>
<reference evidence="2 3" key="1">
    <citation type="submission" date="2022-04" db="EMBL/GenBank/DDBJ databases">
        <title>Genome draft of Actinomadura sp. ATCC 31491.</title>
        <authorList>
            <person name="Shi X."/>
            <person name="Du Y."/>
        </authorList>
    </citation>
    <scope>NUCLEOTIDE SEQUENCE [LARGE SCALE GENOMIC DNA]</scope>
    <source>
        <strain evidence="2 3">ATCC 31491</strain>
    </source>
</reference>
<comment type="caution">
    <text evidence="2">The sequence shown here is derived from an EMBL/GenBank/DDBJ whole genome shotgun (WGS) entry which is preliminary data.</text>
</comment>
<organism evidence="2 3">
    <name type="scientific">Actinomadura luzonensis</name>
    <dbReference type="NCBI Taxonomy" id="2805427"/>
    <lineage>
        <taxon>Bacteria</taxon>
        <taxon>Bacillati</taxon>
        <taxon>Actinomycetota</taxon>
        <taxon>Actinomycetes</taxon>
        <taxon>Streptosporangiales</taxon>
        <taxon>Thermomonosporaceae</taxon>
        <taxon>Actinomadura</taxon>
    </lineage>
</organism>
<proteinExistence type="predicted"/>
<evidence type="ECO:0000313" key="3">
    <source>
        <dbReference type="Proteomes" id="UP001317259"/>
    </source>
</evidence>
<evidence type="ECO:0000313" key="2">
    <source>
        <dbReference type="EMBL" id="MCK2214254.1"/>
    </source>
</evidence>
<feature type="compositionally biased region" description="Low complexity" evidence="1">
    <location>
        <begin position="80"/>
        <end position="104"/>
    </location>
</feature>
<keyword evidence="3" id="KW-1185">Reference proteome</keyword>
<feature type="compositionally biased region" description="Low complexity" evidence="1">
    <location>
        <begin position="111"/>
        <end position="122"/>
    </location>
</feature>
<gene>
    <name evidence="2" type="ORF">MF672_010695</name>
</gene>
<dbReference type="RefSeq" id="WP_247815217.1">
    <property type="nucleotide sequence ID" value="NZ_JAKRKC020000001.1"/>
</dbReference>
<evidence type="ECO:0000256" key="1">
    <source>
        <dbReference type="SAM" id="MobiDB-lite"/>
    </source>
</evidence>
<accession>A0ABT0FPJ0</accession>
<protein>
    <submittedName>
        <fullName evidence="2">Uncharacterized protein</fullName>
    </submittedName>
</protein>
<sequence length="142" mass="14466">MKVYDTVVSQLSGPRGGRIVERHGRLVPMLDFAGSAIELDSREELVKLGTDIRQLIQDYDAAEARRQAGLRPIPAHGLPARPYTPAGADAAAPAGQQPRGAHAAPPRPPRRAASASARSARPGGAGGAGEAGGAGPSHVAAS</sequence>
<dbReference type="EMBL" id="JAKRKC020000001">
    <property type="protein sequence ID" value="MCK2214254.1"/>
    <property type="molecule type" value="Genomic_DNA"/>
</dbReference>
<name>A0ABT0FPJ0_9ACTN</name>